<evidence type="ECO:0000256" key="1">
    <source>
        <dbReference type="SAM" id="Phobius"/>
    </source>
</evidence>
<gene>
    <name evidence="2" type="ORF">BIW53_02405</name>
</gene>
<keyword evidence="1" id="KW-0812">Transmembrane</keyword>
<comment type="caution">
    <text evidence="2">The sequence shown here is derived from an EMBL/GenBank/DDBJ whole genome shotgun (WGS) entry which is preliminary data.</text>
</comment>
<keyword evidence="1" id="KW-1133">Transmembrane helix</keyword>
<dbReference type="Proteomes" id="UP000180253">
    <property type="component" value="Unassembled WGS sequence"/>
</dbReference>
<reference evidence="2 3" key="1">
    <citation type="submission" date="2016-10" db="EMBL/GenBank/DDBJ databases">
        <title>Pseudoalteromonas amylolytica sp. nov., isolated from the surface seawater.</title>
        <authorList>
            <person name="Wu Y.-H."/>
            <person name="Cheng H."/>
            <person name="Jin X.-B."/>
            <person name="Wang C.-S."/>
            <person name="Xu X.-W."/>
        </authorList>
    </citation>
    <scope>NUCLEOTIDE SEQUENCE [LARGE SCALE GENOMIC DNA]</scope>
    <source>
        <strain evidence="2 3">JCM 12483</strain>
    </source>
</reference>
<dbReference type="RefSeq" id="WP_070990226.1">
    <property type="nucleotide sequence ID" value="NZ_CBCSHD010000008.1"/>
</dbReference>
<dbReference type="EMBL" id="MNAN01000018">
    <property type="protein sequence ID" value="OHU97191.1"/>
    <property type="molecule type" value="Genomic_DNA"/>
</dbReference>
<evidence type="ECO:0000313" key="2">
    <source>
        <dbReference type="EMBL" id="OHU97191.1"/>
    </source>
</evidence>
<keyword evidence="3" id="KW-1185">Reference proteome</keyword>
<proteinExistence type="predicted"/>
<feature type="transmembrane region" description="Helical" evidence="1">
    <location>
        <begin position="82"/>
        <end position="103"/>
    </location>
</feature>
<protein>
    <recommendedName>
        <fullName evidence="4">Hydrolase</fullName>
    </recommendedName>
</protein>
<feature type="transmembrane region" description="Helical" evidence="1">
    <location>
        <begin position="115"/>
        <end position="133"/>
    </location>
</feature>
<accession>A0A1S1NEG2</accession>
<evidence type="ECO:0008006" key="4">
    <source>
        <dbReference type="Google" id="ProtNLM"/>
    </source>
</evidence>
<name>A0A1S1NEG2_9GAMM</name>
<keyword evidence="1" id="KW-0472">Membrane</keyword>
<dbReference type="InterPro" id="IPR007404">
    <property type="entry name" value="YdjM-like"/>
</dbReference>
<dbReference type="Pfam" id="PF04307">
    <property type="entry name" value="YdjM"/>
    <property type="match status" value="1"/>
</dbReference>
<evidence type="ECO:0000313" key="3">
    <source>
        <dbReference type="Proteomes" id="UP000180253"/>
    </source>
</evidence>
<organism evidence="2 3">
    <name type="scientific">Pseudoalteromonas byunsanensis</name>
    <dbReference type="NCBI Taxonomy" id="327939"/>
    <lineage>
        <taxon>Bacteria</taxon>
        <taxon>Pseudomonadati</taxon>
        <taxon>Pseudomonadota</taxon>
        <taxon>Gammaproteobacteria</taxon>
        <taxon>Alteromonadales</taxon>
        <taxon>Pseudoalteromonadaceae</taxon>
        <taxon>Pseudoalteromonas</taxon>
    </lineage>
</organism>
<dbReference type="STRING" id="327939.BIW53_02405"/>
<feature type="transmembrane region" description="Helical" evidence="1">
    <location>
        <begin position="57"/>
        <end position="76"/>
    </location>
</feature>
<dbReference type="AlphaFoldDB" id="A0A1S1NEG2"/>
<sequence length="237" mass="25622">MANFETHFKASVVTSAALSSVILATSQANPTDTLLLFVIGSLAGLLPDLDADKSRSLNSLFSVFALCIGIFLPIFLKLNSLTEIWLCTLGAYLILMYAIKPLFEQFTVHRGASHSLLNVVMIALLTLNLAIIAGKSINFALLCSVSVTVGMLTHLILDECYSVDINNNEIKASFGSALKPIAVASPLACLLQLAVIGLSAYMLMPYYDGLLVAINGWQYQLAKLPLLPNTTIIQKWL</sequence>
<feature type="transmembrane region" description="Helical" evidence="1">
    <location>
        <begin position="178"/>
        <end position="203"/>
    </location>
</feature>